<dbReference type="PANTHER" id="PTHR10130:SF0">
    <property type="entry name" value="GH08708P"/>
    <property type="match status" value="1"/>
</dbReference>
<keyword evidence="4" id="KW-0963">Cytoplasm</keyword>
<accession>A0A8H7REV7</accession>
<keyword evidence="6 8" id="KW-0802">TPR repeat</keyword>
<comment type="similarity">
    <text evidence="3">Belongs to the peroxisomal targeting signal receptor family.</text>
</comment>
<dbReference type="GO" id="GO:0005829">
    <property type="term" value="C:cytosol"/>
    <property type="evidence" value="ECO:0007669"/>
    <property type="project" value="TreeGrafter"/>
</dbReference>
<feature type="repeat" description="TPR" evidence="8">
    <location>
        <begin position="463"/>
        <end position="496"/>
    </location>
</feature>
<protein>
    <recommendedName>
        <fullName evidence="12">Peroxisomal targeting signal receptor</fullName>
    </recommendedName>
</protein>
<dbReference type="OrthoDB" id="10006023at2759"/>
<keyword evidence="5" id="KW-0677">Repeat</keyword>
<name>A0A8H7REV7_9FUNG</name>
<sequence>MSFSKLTGVGSDCGPDNGLNNLVKQFGQDRSLQQERHFHKGESSKPSPSFRSPYTQSPIPSSDNLTNEFFQKEQIDRSNVSNPFQKLSPMHVDSFQHSKEDWSREFSSSSSRLSQPSSPMLNTHEEFEQIYQRHSSRSPTIRSKWTDEFSNIQRLSPPSSDEEQLAFQRAFEQVDDGSQQHQQQQQQQQHRDWDKEFADHETWEATKNNQSTLQQHQQPVRPARPIPRSSSQMLNVKDWPQEFSKYHDLTAQEMKSISKSLENEDDWIQRYQKSIDSKQSELKSEWEGVQKEWNRLKPDGKPYGYRAIHPEYEKYNYMAENPYLQCQGAIDNAIHTTLADAIMALEAKAQLNPEDAKTWEQLGLKQQENERDAAAITALEKAVSIDTNRLDAWLALAVSYTNEHCRMDAYNCLEQWIANSPKYKHILQEKLGQNYTDEVKRHNYITQLFLEAARTAPGEEMDADVQVGLGVLFNMSEEYDKAVDCFKAALISRPYDYQLWNKVGATLANSRDSMGAVEMYFNALQINPSFVRARYNLAISCMNMGQHHEAAEHLLTALDLQRAAALSAGEAARALEKGVPVDIPNGTSDGIWDSLRLLMYMMSREDLAAQCDYRNLDVFRGQFDF</sequence>
<feature type="region of interest" description="Disordered" evidence="9">
    <location>
        <begin position="173"/>
        <end position="195"/>
    </location>
</feature>
<gene>
    <name evidence="10" type="ORF">INT46_002616</name>
</gene>
<dbReference type="GO" id="GO:0005052">
    <property type="term" value="F:peroxisome matrix targeting signal-1 binding"/>
    <property type="evidence" value="ECO:0007669"/>
    <property type="project" value="TreeGrafter"/>
</dbReference>
<dbReference type="InterPro" id="IPR019734">
    <property type="entry name" value="TPR_rpt"/>
</dbReference>
<feature type="compositionally biased region" description="Polar residues" evidence="9">
    <location>
        <begin position="44"/>
        <end position="69"/>
    </location>
</feature>
<evidence type="ECO:0000256" key="3">
    <source>
        <dbReference type="ARBA" id="ARBA00005348"/>
    </source>
</evidence>
<feature type="compositionally biased region" description="Polar residues" evidence="9">
    <location>
        <begin position="208"/>
        <end position="218"/>
    </location>
</feature>
<evidence type="ECO:0000256" key="9">
    <source>
        <dbReference type="SAM" id="MobiDB-lite"/>
    </source>
</evidence>
<dbReference type="Proteomes" id="UP000650833">
    <property type="component" value="Unassembled WGS sequence"/>
</dbReference>
<keyword evidence="11" id="KW-1185">Reference proteome</keyword>
<dbReference type="SUPFAM" id="SSF48452">
    <property type="entry name" value="TPR-like"/>
    <property type="match status" value="1"/>
</dbReference>
<dbReference type="Pfam" id="PF13181">
    <property type="entry name" value="TPR_8"/>
    <property type="match status" value="1"/>
</dbReference>
<evidence type="ECO:0000256" key="1">
    <source>
        <dbReference type="ARBA" id="ARBA00004275"/>
    </source>
</evidence>
<keyword evidence="7" id="KW-0576">Peroxisome</keyword>
<evidence type="ECO:0000256" key="7">
    <source>
        <dbReference type="ARBA" id="ARBA00023140"/>
    </source>
</evidence>
<evidence type="ECO:0000313" key="11">
    <source>
        <dbReference type="Proteomes" id="UP000650833"/>
    </source>
</evidence>
<dbReference type="Gene3D" id="1.25.40.10">
    <property type="entry name" value="Tetratricopeptide repeat domain"/>
    <property type="match status" value="1"/>
</dbReference>
<feature type="compositionally biased region" description="Low complexity" evidence="9">
    <location>
        <begin position="105"/>
        <end position="118"/>
    </location>
</feature>
<reference evidence="10" key="1">
    <citation type="submission" date="2020-12" db="EMBL/GenBank/DDBJ databases">
        <title>Metabolic potential, ecology and presence of endohyphal bacteria is reflected in genomic diversity of Mucoromycotina.</title>
        <authorList>
            <person name="Muszewska A."/>
            <person name="Okrasinska A."/>
            <person name="Steczkiewicz K."/>
            <person name="Drgas O."/>
            <person name="Orlowska M."/>
            <person name="Perlinska-Lenart U."/>
            <person name="Aleksandrzak-Piekarczyk T."/>
            <person name="Szatraj K."/>
            <person name="Zielenkiewicz U."/>
            <person name="Pilsyk S."/>
            <person name="Malc E."/>
            <person name="Mieczkowski P."/>
            <person name="Kruszewska J.S."/>
            <person name="Biernat P."/>
            <person name="Pawlowska J."/>
        </authorList>
    </citation>
    <scope>NUCLEOTIDE SEQUENCE</scope>
    <source>
        <strain evidence="10">CBS 226.32</strain>
    </source>
</reference>
<feature type="compositionally biased region" description="Basic and acidic residues" evidence="9">
    <location>
        <begin position="94"/>
        <end position="104"/>
    </location>
</feature>
<dbReference type="InterPro" id="IPR024111">
    <property type="entry name" value="PEX5/PEX5L"/>
</dbReference>
<evidence type="ECO:0000256" key="2">
    <source>
        <dbReference type="ARBA" id="ARBA00004496"/>
    </source>
</evidence>
<dbReference type="EMBL" id="JAEPRC010000096">
    <property type="protein sequence ID" value="KAG2209373.1"/>
    <property type="molecule type" value="Genomic_DNA"/>
</dbReference>
<dbReference type="AlphaFoldDB" id="A0A8H7REV7"/>
<feature type="region of interest" description="Disordered" evidence="9">
    <location>
        <begin position="208"/>
        <end position="230"/>
    </location>
</feature>
<evidence type="ECO:0000313" key="10">
    <source>
        <dbReference type="EMBL" id="KAG2209373.1"/>
    </source>
</evidence>
<organism evidence="10 11">
    <name type="scientific">Mucor plumbeus</name>
    <dbReference type="NCBI Taxonomy" id="97098"/>
    <lineage>
        <taxon>Eukaryota</taxon>
        <taxon>Fungi</taxon>
        <taxon>Fungi incertae sedis</taxon>
        <taxon>Mucoromycota</taxon>
        <taxon>Mucoromycotina</taxon>
        <taxon>Mucoromycetes</taxon>
        <taxon>Mucorales</taxon>
        <taxon>Mucorineae</taxon>
        <taxon>Mucoraceae</taxon>
        <taxon>Mucor</taxon>
    </lineage>
</organism>
<dbReference type="GO" id="GO:0016560">
    <property type="term" value="P:protein import into peroxisome matrix, docking"/>
    <property type="evidence" value="ECO:0007669"/>
    <property type="project" value="TreeGrafter"/>
</dbReference>
<feature type="compositionally biased region" description="Polar residues" evidence="9">
    <location>
        <begin position="18"/>
        <end position="31"/>
    </location>
</feature>
<comment type="caution">
    <text evidence="10">The sequence shown here is derived from an EMBL/GenBank/DDBJ whole genome shotgun (WGS) entry which is preliminary data.</text>
</comment>
<dbReference type="PROSITE" id="PS50005">
    <property type="entry name" value="TPR"/>
    <property type="match status" value="1"/>
</dbReference>
<evidence type="ECO:0000256" key="5">
    <source>
        <dbReference type="ARBA" id="ARBA00022737"/>
    </source>
</evidence>
<evidence type="ECO:0000256" key="4">
    <source>
        <dbReference type="ARBA" id="ARBA00022490"/>
    </source>
</evidence>
<comment type="subcellular location">
    <subcellularLocation>
        <location evidence="2">Cytoplasm</location>
    </subcellularLocation>
    <subcellularLocation>
        <location evidence="1">Peroxisome</location>
    </subcellularLocation>
</comment>
<feature type="region of interest" description="Disordered" evidence="9">
    <location>
        <begin position="1"/>
        <end position="120"/>
    </location>
</feature>
<feature type="compositionally biased region" description="Low complexity" evidence="9">
    <location>
        <begin position="179"/>
        <end position="188"/>
    </location>
</feature>
<dbReference type="PANTHER" id="PTHR10130">
    <property type="entry name" value="PEROXISOMAL TARGETING SIGNAL 1 RECEPTOR PEX5"/>
    <property type="match status" value="1"/>
</dbReference>
<feature type="compositionally biased region" description="Basic and acidic residues" evidence="9">
    <location>
        <begin position="32"/>
        <end position="43"/>
    </location>
</feature>
<evidence type="ECO:0008006" key="12">
    <source>
        <dbReference type="Google" id="ProtNLM"/>
    </source>
</evidence>
<dbReference type="SMART" id="SM00028">
    <property type="entry name" value="TPR"/>
    <property type="match status" value="5"/>
</dbReference>
<proteinExistence type="inferred from homology"/>
<dbReference type="InterPro" id="IPR011990">
    <property type="entry name" value="TPR-like_helical_dom_sf"/>
</dbReference>
<evidence type="ECO:0000256" key="6">
    <source>
        <dbReference type="ARBA" id="ARBA00022803"/>
    </source>
</evidence>
<evidence type="ECO:0000256" key="8">
    <source>
        <dbReference type="PROSITE-ProRule" id="PRU00339"/>
    </source>
</evidence>
<dbReference type="GO" id="GO:0005778">
    <property type="term" value="C:peroxisomal membrane"/>
    <property type="evidence" value="ECO:0007669"/>
    <property type="project" value="TreeGrafter"/>
</dbReference>